<dbReference type="Pfam" id="PF13410">
    <property type="entry name" value="GST_C_2"/>
    <property type="match status" value="1"/>
</dbReference>
<dbReference type="InterPro" id="IPR003593">
    <property type="entry name" value="AAA+_ATPase"/>
</dbReference>
<dbReference type="Gene3D" id="3.40.50.300">
    <property type="entry name" value="P-loop containing nucleotide triphosphate hydrolases"/>
    <property type="match status" value="1"/>
</dbReference>
<evidence type="ECO:0000259" key="3">
    <source>
        <dbReference type="PROSITE" id="PS50404"/>
    </source>
</evidence>
<evidence type="ECO:0000259" key="4">
    <source>
        <dbReference type="PROSITE" id="PS50405"/>
    </source>
</evidence>
<dbReference type="Pfam" id="PF24883">
    <property type="entry name" value="NPHP3_N"/>
    <property type="match status" value="1"/>
</dbReference>
<dbReference type="SFLD" id="SFLDS00019">
    <property type="entry name" value="Glutathione_Transferase_(cytos"/>
    <property type="match status" value="1"/>
</dbReference>
<dbReference type="SUPFAM" id="SSF52833">
    <property type="entry name" value="Thioredoxin-like"/>
    <property type="match status" value="1"/>
</dbReference>
<dbReference type="SFLD" id="SFLDG00358">
    <property type="entry name" value="Main_(cytGST)"/>
    <property type="match status" value="1"/>
</dbReference>
<dbReference type="InterPro" id="IPR010987">
    <property type="entry name" value="Glutathione-S-Trfase_C-like"/>
</dbReference>
<dbReference type="PANTHER" id="PTHR44051:SF14">
    <property type="entry name" value="GLUTATHIONE S-TRANSFERASE II"/>
    <property type="match status" value="1"/>
</dbReference>
<dbReference type="Pfam" id="PF24809">
    <property type="entry name" value="DUF7708"/>
    <property type="match status" value="1"/>
</dbReference>
<feature type="domain" description="GST C-terminal" evidence="4">
    <location>
        <begin position="932"/>
        <end position="1060"/>
    </location>
</feature>
<dbReference type="Gene3D" id="1.20.1050.130">
    <property type="match status" value="1"/>
</dbReference>
<dbReference type="AlphaFoldDB" id="A0A8H6QWJ4"/>
<dbReference type="InterPro" id="IPR056125">
    <property type="entry name" value="DUF7708"/>
</dbReference>
<evidence type="ECO:0008006" key="7">
    <source>
        <dbReference type="Google" id="ProtNLM"/>
    </source>
</evidence>
<dbReference type="Proteomes" id="UP000641853">
    <property type="component" value="Unassembled WGS sequence"/>
</dbReference>
<feature type="domain" description="GST N-terminal" evidence="3">
    <location>
        <begin position="839"/>
        <end position="926"/>
    </location>
</feature>
<reference evidence="5" key="1">
    <citation type="submission" date="2020-06" db="EMBL/GenBank/DDBJ databases">
        <title>Draft genome sequences of strains closely related to Aspergillus parafelis and Aspergillus hiratsukae.</title>
        <authorList>
            <person name="Dos Santos R.A.C."/>
            <person name="Rivero-Menendez O."/>
            <person name="Steenwyk J.L."/>
            <person name="Mead M.E."/>
            <person name="Goldman G.H."/>
            <person name="Alastruey-Izquierdo A."/>
            <person name="Rokas A."/>
        </authorList>
    </citation>
    <scope>NUCLEOTIDE SEQUENCE</scope>
    <source>
        <strain evidence="5">CNM-CM7691</strain>
    </source>
</reference>
<dbReference type="Pfam" id="PF02798">
    <property type="entry name" value="GST_N"/>
    <property type="match status" value="1"/>
</dbReference>
<dbReference type="InterPro" id="IPR004045">
    <property type="entry name" value="Glutathione_S-Trfase_N"/>
</dbReference>
<dbReference type="SMART" id="SM00382">
    <property type="entry name" value="AAA"/>
    <property type="match status" value="1"/>
</dbReference>
<organism evidence="5 6">
    <name type="scientific">Aspergillus felis</name>
    <dbReference type="NCBI Taxonomy" id="1287682"/>
    <lineage>
        <taxon>Eukaryota</taxon>
        <taxon>Fungi</taxon>
        <taxon>Dikarya</taxon>
        <taxon>Ascomycota</taxon>
        <taxon>Pezizomycotina</taxon>
        <taxon>Eurotiomycetes</taxon>
        <taxon>Eurotiomycetidae</taxon>
        <taxon>Eurotiales</taxon>
        <taxon>Aspergillaceae</taxon>
        <taxon>Aspergillus</taxon>
        <taxon>Aspergillus subgen. Fumigati</taxon>
    </lineage>
</organism>
<gene>
    <name evidence="5" type="ORF">CNMCM7691_009215</name>
</gene>
<dbReference type="SUPFAM" id="SSF52540">
    <property type="entry name" value="P-loop containing nucleoside triphosphate hydrolases"/>
    <property type="match status" value="1"/>
</dbReference>
<dbReference type="InterPro" id="IPR036249">
    <property type="entry name" value="Thioredoxin-like_sf"/>
</dbReference>
<comment type="similarity">
    <text evidence="1">Belongs to the GST superfamily.</text>
</comment>
<dbReference type="PROSITE" id="PS50405">
    <property type="entry name" value="GST_CTER"/>
    <property type="match status" value="1"/>
</dbReference>
<keyword evidence="2" id="KW-0677">Repeat</keyword>
<evidence type="ECO:0000313" key="6">
    <source>
        <dbReference type="Proteomes" id="UP000641853"/>
    </source>
</evidence>
<dbReference type="CDD" id="cd03048">
    <property type="entry name" value="GST_N_Ure2p_like"/>
    <property type="match status" value="1"/>
</dbReference>
<evidence type="ECO:0000256" key="1">
    <source>
        <dbReference type="ARBA" id="ARBA00007409"/>
    </source>
</evidence>
<dbReference type="InterPro" id="IPR036282">
    <property type="entry name" value="Glutathione-S-Trfase_C_sf"/>
</dbReference>
<dbReference type="InterPro" id="IPR027417">
    <property type="entry name" value="P-loop_NTPase"/>
</dbReference>
<dbReference type="PANTHER" id="PTHR44051">
    <property type="entry name" value="GLUTATHIONE S-TRANSFERASE-RELATED"/>
    <property type="match status" value="1"/>
</dbReference>
<dbReference type="SUPFAM" id="SSF47616">
    <property type="entry name" value="GST C-terminal domain-like"/>
    <property type="match status" value="1"/>
</dbReference>
<sequence length="1060" mass="120308">MNPIPSQTSDTWEEAVAKYVKSLDPDKQREFQAPATVEACLRVLSTNSGRKRGFTRIAEFLAPVIDPLKRLEGTLDVIAQVNAGIASPIWGPLRMAITIACQHLSALERLAFIVDKIAQSVQRYQDLAALFASHAGVREAVGRLYCELLRLCTCMVKYQTRPLRYIFNPFGKEFASISESVDYRAAEIDRAAQAAHFLEAKEVRERVVQETREQNLHRIRCWLCPSTVEDDLQRHLSQYSDGSCDWVLQSDQFQKWFSSPRNERLQIVGRPGSGKSTLAAFLVKNLSQYGRVLYFFCDRKNPEKRDPACIMRTLLAQLLQYEPSRADQMLSTYQHSGRAVLDSVSMAFDLYQQTITHLEGSKCYFIIIDDDIDYWRQSLIPNDDSASRAHGGVSRRQARNKRAQYKFLFTRNREDSTASSHLLRLESRNIQNQILSYVQRRIKGIPSIANTELAEQIANRISKQADGLWLYARLLMDDIARAPSRKAVTACLSSLPQGLSELYDRIIQENNGRLSDYERRFAQWFYVWLDISDILPDFLLQEEDRLPLQIMDIVFQYVNDGEPVFDTPGLAKRLAGPLVDVRQAITGYEIAAVHQSFYQYLSRRSLWTDSDRLVQPPRTRKLYRGIAAVWYFTECAESQQHLDELRSASSAPISFYKFESHFPFHYALVQALTCTEVCSDEDAYGTESSEEDMMVRQLTEFLASGKCLRWFEIATMINFSGNFSELLDNVLGALAELCDKLSKDCRESTALAAFNEHRMVFFKNWKYVLLKTTPWDRHSRKPNVIEPSGFSEDPTCQKMMEIATRCSEETDIFSRQDEILERVMEPTAAFPSSNFAMAPFTLYTHAGPGPNPVKVAMALEHLGLDYDCVPLKFGEGKGTVKDPEFTSKVNPNGRVPALIDHENNNFTVFESGAILTYVAEKYDPSGKLAGNTVQERATVNQWLAWQVSGLGPYLGQLVWFLIFHEGAHGEKPNGSVVARYQAEVERLRAVLEKHLASAENGFVALGRLTIADFAIFPWLKGSVLAGSTLKPFAEYPAIEAYIKKLDEVQAAYKKAVPPMQ</sequence>
<dbReference type="InterPro" id="IPR040079">
    <property type="entry name" value="Glutathione_S-Trfase"/>
</dbReference>
<dbReference type="EMBL" id="JACBAG010001848">
    <property type="protein sequence ID" value="KAF7180049.1"/>
    <property type="molecule type" value="Genomic_DNA"/>
</dbReference>
<name>A0A8H6QWJ4_9EURO</name>
<accession>A0A8H6QWJ4</accession>
<proteinExistence type="inferred from homology"/>
<dbReference type="InterPro" id="IPR056884">
    <property type="entry name" value="NPHP3-like_N"/>
</dbReference>
<dbReference type="PROSITE" id="PS50404">
    <property type="entry name" value="GST_NTER"/>
    <property type="match status" value="1"/>
</dbReference>
<evidence type="ECO:0000313" key="5">
    <source>
        <dbReference type="EMBL" id="KAF7180049.1"/>
    </source>
</evidence>
<comment type="caution">
    <text evidence="5">The sequence shown here is derived from an EMBL/GenBank/DDBJ whole genome shotgun (WGS) entry which is preliminary data.</text>
</comment>
<evidence type="ECO:0000256" key="2">
    <source>
        <dbReference type="ARBA" id="ARBA00022737"/>
    </source>
</evidence>
<protein>
    <recommendedName>
        <fullName evidence="7">Glutathione S-transferase</fullName>
    </recommendedName>
</protein>
<keyword evidence="6" id="KW-1185">Reference proteome</keyword>